<dbReference type="OrthoDB" id="2788977at2759"/>
<name>A0A369JK83_HYPMA</name>
<keyword evidence="2" id="KW-0472">Membrane</keyword>
<evidence type="ECO:0000256" key="1">
    <source>
        <dbReference type="SAM" id="Coils"/>
    </source>
</evidence>
<keyword evidence="4" id="KW-1185">Reference proteome</keyword>
<dbReference type="InParanoid" id="A0A369JK83"/>
<dbReference type="Proteomes" id="UP000076154">
    <property type="component" value="Unassembled WGS sequence"/>
</dbReference>
<comment type="caution">
    <text evidence="3">The sequence shown here is derived from an EMBL/GenBank/DDBJ whole genome shotgun (WGS) entry which is preliminary data.</text>
</comment>
<evidence type="ECO:0000313" key="4">
    <source>
        <dbReference type="Proteomes" id="UP000076154"/>
    </source>
</evidence>
<evidence type="ECO:0000256" key="2">
    <source>
        <dbReference type="SAM" id="Phobius"/>
    </source>
</evidence>
<gene>
    <name evidence="3" type="ORF">Hypma_012019</name>
</gene>
<organism evidence="3 4">
    <name type="scientific">Hypsizygus marmoreus</name>
    <name type="common">White beech mushroom</name>
    <name type="synonym">Agaricus marmoreus</name>
    <dbReference type="NCBI Taxonomy" id="39966"/>
    <lineage>
        <taxon>Eukaryota</taxon>
        <taxon>Fungi</taxon>
        <taxon>Dikarya</taxon>
        <taxon>Basidiomycota</taxon>
        <taxon>Agaricomycotina</taxon>
        <taxon>Agaricomycetes</taxon>
        <taxon>Agaricomycetidae</taxon>
        <taxon>Agaricales</taxon>
        <taxon>Tricholomatineae</taxon>
        <taxon>Lyophyllaceae</taxon>
        <taxon>Hypsizygus</taxon>
    </lineage>
</organism>
<reference evidence="3" key="1">
    <citation type="submission" date="2018-04" db="EMBL/GenBank/DDBJ databases">
        <title>Whole genome sequencing of Hypsizygus marmoreus.</title>
        <authorList>
            <person name="Choi I.-G."/>
            <person name="Min B."/>
            <person name="Kim J.-G."/>
            <person name="Kim S."/>
            <person name="Oh Y.-L."/>
            <person name="Kong W.-S."/>
            <person name="Park H."/>
            <person name="Jeong J."/>
            <person name="Song E.-S."/>
        </authorList>
    </citation>
    <scope>NUCLEOTIDE SEQUENCE [LARGE SCALE GENOMIC DNA]</scope>
    <source>
        <strain evidence="3">51987-8</strain>
    </source>
</reference>
<sequence>MTSNCPTYVPTGKLEAALSRASKKAMQYECQMKNLEVRLSESLSNFRAIDSLIQESYSGLQRNTRRAERALQTQVPHINGELDESLRVLSDLADTLPTVQSELADIRVVYDSGRQKAKTLVSELTWLDTEFYERWRCIIFTSTSPVSWRWKAFMRFLFTLSFIACTYLLWLLLSGAYRAHRHRLVWGERLIS</sequence>
<dbReference type="AlphaFoldDB" id="A0A369JK83"/>
<feature type="coiled-coil region" evidence="1">
    <location>
        <begin position="18"/>
        <end position="45"/>
    </location>
</feature>
<dbReference type="EMBL" id="LUEZ02000056">
    <property type="protein sequence ID" value="RDB20825.1"/>
    <property type="molecule type" value="Genomic_DNA"/>
</dbReference>
<feature type="transmembrane region" description="Helical" evidence="2">
    <location>
        <begin position="152"/>
        <end position="173"/>
    </location>
</feature>
<keyword evidence="2" id="KW-1133">Transmembrane helix</keyword>
<keyword evidence="1" id="KW-0175">Coiled coil</keyword>
<protein>
    <submittedName>
        <fullName evidence="3">Uncharacterized protein</fullName>
    </submittedName>
</protein>
<evidence type="ECO:0000313" key="3">
    <source>
        <dbReference type="EMBL" id="RDB20825.1"/>
    </source>
</evidence>
<keyword evidence="2" id="KW-0812">Transmembrane</keyword>
<accession>A0A369JK83</accession>
<proteinExistence type="predicted"/>